<feature type="transmembrane region" description="Helical" evidence="1">
    <location>
        <begin position="409"/>
        <end position="427"/>
    </location>
</feature>
<sequence length="566" mass="63092">MIRLLPVAVVAVWLLSLRDVNLRAMGDLGLLQVLPVLFWVALGLLVLGFCLALADRRIGNGWLLAYVLALIGMIHATPTLLYPELRYSWGWKHVAVVDAMLRHNGPVPYAPEFDIYDQWPGFFQVNVLFLRLTGLESPLGYAEWAQPFFNVALIGPLLLLYRSLTRDRRLIWGGVWIYYSCSWVGQDYFAPQALAFLLFVTVIALVVRQLPTSALPRPGPDDRSWPVGRLLAVLLMTFAIASSHQLTPVMLITALAALSIPRRNRRVTGPVLLGAAVITVAWDATVARPYMAENIKGMLRELVSPDANVTSGLYRLGTAAPAQIFVAWVDRALSGAVLLLAVIAILYLRWTRRTGMPLLLFSPFVLLAANSYGGEMIFRAYLFALPAAAFLISALVFRRGHRLRWRTLAVYPLLLLMLGSLLFAYYSKEAMNSFTRQEAAAIRYAVATAPTGSQFVSISGAAPGLDMQYDQHYRTHFNLQRSFTVQQQARDLRSALVGVTESNASAPTFVIVNRAAIADNRLNGLFPAQTLDHLKTVLPKMPRFTLVYRNDDAEVYRYDPPMRRGS</sequence>
<feature type="transmembrane region" description="Helical" evidence="1">
    <location>
        <begin position="61"/>
        <end position="82"/>
    </location>
</feature>
<protein>
    <recommendedName>
        <fullName evidence="4">Glycosyltransferase</fullName>
    </recommendedName>
</protein>
<comment type="caution">
    <text evidence="2">The sequence shown here is derived from an EMBL/GenBank/DDBJ whole genome shotgun (WGS) entry which is preliminary data.</text>
</comment>
<gene>
    <name evidence="2" type="ORF">GCM10010423_15080</name>
</gene>
<feature type="transmembrane region" description="Helical" evidence="1">
    <location>
        <begin position="355"/>
        <end position="372"/>
    </location>
</feature>
<accession>A0ABN3NII9</accession>
<evidence type="ECO:0000313" key="3">
    <source>
        <dbReference type="Proteomes" id="UP001501095"/>
    </source>
</evidence>
<keyword evidence="1" id="KW-0812">Transmembrane</keyword>
<name>A0ABN3NII9_9ACTN</name>
<feature type="transmembrane region" description="Helical" evidence="1">
    <location>
        <begin position="270"/>
        <end position="291"/>
    </location>
</feature>
<feature type="transmembrane region" description="Helical" evidence="1">
    <location>
        <begin position="230"/>
        <end position="258"/>
    </location>
</feature>
<keyword evidence="3" id="KW-1185">Reference proteome</keyword>
<evidence type="ECO:0008006" key="4">
    <source>
        <dbReference type="Google" id="ProtNLM"/>
    </source>
</evidence>
<feature type="transmembrane region" description="Helical" evidence="1">
    <location>
        <begin position="34"/>
        <end position="54"/>
    </location>
</feature>
<reference evidence="2 3" key="1">
    <citation type="journal article" date="2019" name="Int. J. Syst. Evol. Microbiol.">
        <title>The Global Catalogue of Microorganisms (GCM) 10K type strain sequencing project: providing services to taxonomists for standard genome sequencing and annotation.</title>
        <authorList>
            <consortium name="The Broad Institute Genomics Platform"/>
            <consortium name="The Broad Institute Genome Sequencing Center for Infectious Disease"/>
            <person name="Wu L."/>
            <person name="Ma J."/>
        </authorList>
    </citation>
    <scope>NUCLEOTIDE SEQUENCE [LARGE SCALE GENOMIC DNA]</scope>
    <source>
        <strain evidence="2 3">JCM 6924</strain>
    </source>
</reference>
<keyword evidence="1" id="KW-0472">Membrane</keyword>
<feature type="transmembrane region" description="Helical" evidence="1">
    <location>
        <begin position="378"/>
        <end position="397"/>
    </location>
</feature>
<feature type="transmembrane region" description="Helical" evidence="1">
    <location>
        <begin position="144"/>
        <end position="161"/>
    </location>
</feature>
<feature type="transmembrane region" description="Helical" evidence="1">
    <location>
        <begin position="325"/>
        <end position="348"/>
    </location>
</feature>
<dbReference type="RefSeq" id="WP_344535267.1">
    <property type="nucleotide sequence ID" value="NZ_BAAATM010000003.1"/>
</dbReference>
<evidence type="ECO:0000256" key="1">
    <source>
        <dbReference type="SAM" id="Phobius"/>
    </source>
</evidence>
<organism evidence="2 3">
    <name type="scientific">Streptomyces levis</name>
    <dbReference type="NCBI Taxonomy" id="285566"/>
    <lineage>
        <taxon>Bacteria</taxon>
        <taxon>Bacillati</taxon>
        <taxon>Actinomycetota</taxon>
        <taxon>Actinomycetes</taxon>
        <taxon>Kitasatosporales</taxon>
        <taxon>Streptomycetaceae</taxon>
        <taxon>Streptomyces</taxon>
    </lineage>
</organism>
<evidence type="ECO:0000313" key="2">
    <source>
        <dbReference type="EMBL" id="GAA2522994.1"/>
    </source>
</evidence>
<keyword evidence="1" id="KW-1133">Transmembrane helix</keyword>
<dbReference type="Proteomes" id="UP001501095">
    <property type="component" value="Unassembled WGS sequence"/>
</dbReference>
<dbReference type="EMBL" id="BAAATM010000003">
    <property type="protein sequence ID" value="GAA2522994.1"/>
    <property type="molecule type" value="Genomic_DNA"/>
</dbReference>
<proteinExistence type="predicted"/>
<feature type="transmembrane region" description="Helical" evidence="1">
    <location>
        <begin position="193"/>
        <end position="210"/>
    </location>
</feature>